<dbReference type="EC" id="2.4.1.-" evidence="5"/>
<dbReference type="CDD" id="cd03784">
    <property type="entry name" value="GT1_Gtf-like"/>
    <property type="match status" value="1"/>
</dbReference>
<dbReference type="OrthoDB" id="5835829at2759"/>
<keyword evidence="7" id="KW-1185">Reference proteome</keyword>
<evidence type="ECO:0000313" key="7">
    <source>
        <dbReference type="Proteomes" id="UP000631114"/>
    </source>
</evidence>
<organism evidence="6 7">
    <name type="scientific">Coptis chinensis</name>
    <dbReference type="NCBI Taxonomy" id="261450"/>
    <lineage>
        <taxon>Eukaryota</taxon>
        <taxon>Viridiplantae</taxon>
        <taxon>Streptophyta</taxon>
        <taxon>Embryophyta</taxon>
        <taxon>Tracheophyta</taxon>
        <taxon>Spermatophyta</taxon>
        <taxon>Magnoliopsida</taxon>
        <taxon>Ranunculales</taxon>
        <taxon>Ranunculaceae</taxon>
        <taxon>Coptidoideae</taxon>
        <taxon>Coptis</taxon>
    </lineage>
</organism>
<dbReference type="GO" id="GO:0080043">
    <property type="term" value="F:quercetin 3-O-glucosyltransferase activity"/>
    <property type="evidence" value="ECO:0007669"/>
    <property type="project" value="TreeGrafter"/>
</dbReference>
<comment type="similarity">
    <text evidence="1 4">Belongs to the UDP-glycosyltransferase family.</text>
</comment>
<dbReference type="Gene3D" id="3.40.50.2000">
    <property type="entry name" value="Glycogen Phosphorylase B"/>
    <property type="match status" value="2"/>
</dbReference>
<comment type="caution">
    <text evidence="6">The sequence shown here is derived from an EMBL/GenBank/DDBJ whole genome shotgun (WGS) entry which is preliminary data.</text>
</comment>
<evidence type="ECO:0000256" key="5">
    <source>
        <dbReference type="RuleBase" id="RU362057"/>
    </source>
</evidence>
<dbReference type="InterPro" id="IPR035595">
    <property type="entry name" value="UDP_glycos_trans_CS"/>
</dbReference>
<evidence type="ECO:0000256" key="1">
    <source>
        <dbReference type="ARBA" id="ARBA00009995"/>
    </source>
</evidence>
<sequence length="479" mass="53658">MEPSSVAKKPHAVCIPYPFQGHITAMLKLAKLLHSKGFHITFVNTEFNHLRLLESRGRDSLKGLPNFRFETIPDGLPPTDVNATQDVQALCDSIDKNLLVPFLSLIAKLNEASTFSEDPLVSCIVADTFMTFTLEAAEKLSIPGVILWPMSASVLWCCLRSDLLVEKILIPPEGERTNGYLDMPIDIIPGIKNIRLKDLPSFFWDGNEFLNNISIRVQRASKATAIIINTCDAFETEVVDSMKSLLLPIYSIGPLQLFEQQLPNNQLRSFQSNLLKEDRDCLKWLDSKQPKSVVYVNFGSITILTPQQLTEFAWGLANCKHPFLWVIRPGLVVGEGAVFPPEFTAETLERSMISGWCPQEEVLSHGSIGGFLTHSGWNSTMDTLCCGVPVICWPGFGDQTTNSRYACVHWEIGMEIDKNVNRDNVERILREFLEGEKGKGMKKKAIEWKKSAEDSTKPGGTSYLNLEKIVKEVLVQKNQ</sequence>
<keyword evidence="2 4" id="KW-0328">Glycosyltransferase</keyword>
<gene>
    <name evidence="6" type="ORF">IFM89_002888</name>
</gene>
<dbReference type="FunFam" id="3.40.50.2000:FF:000027">
    <property type="entry name" value="Glycosyltransferase"/>
    <property type="match status" value="1"/>
</dbReference>
<evidence type="ECO:0000313" key="6">
    <source>
        <dbReference type="EMBL" id="KAF9618893.1"/>
    </source>
</evidence>
<reference evidence="6 7" key="1">
    <citation type="submission" date="2020-10" db="EMBL/GenBank/DDBJ databases">
        <title>The Coptis chinensis genome and diversification of protoberbering-type alkaloids.</title>
        <authorList>
            <person name="Wang B."/>
            <person name="Shu S."/>
            <person name="Song C."/>
            <person name="Liu Y."/>
        </authorList>
    </citation>
    <scope>NUCLEOTIDE SEQUENCE [LARGE SCALE GENOMIC DNA]</scope>
    <source>
        <strain evidence="6">HL-2020</strain>
        <tissue evidence="6">Leaf</tissue>
    </source>
</reference>
<protein>
    <recommendedName>
        <fullName evidence="5">Glycosyltransferase</fullName>
        <ecNumber evidence="5">2.4.1.-</ecNumber>
    </recommendedName>
</protein>
<dbReference type="Pfam" id="PF00201">
    <property type="entry name" value="UDPGT"/>
    <property type="match status" value="1"/>
</dbReference>
<dbReference type="Proteomes" id="UP000631114">
    <property type="component" value="Unassembled WGS sequence"/>
</dbReference>
<evidence type="ECO:0000256" key="4">
    <source>
        <dbReference type="RuleBase" id="RU003718"/>
    </source>
</evidence>
<dbReference type="InterPro" id="IPR002213">
    <property type="entry name" value="UDP_glucos_trans"/>
</dbReference>
<dbReference type="PROSITE" id="PS00375">
    <property type="entry name" value="UDPGT"/>
    <property type="match status" value="1"/>
</dbReference>
<dbReference type="PANTHER" id="PTHR11926:SF1498">
    <property type="entry name" value="GLYCOSYLTRANSFERASE"/>
    <property type="match status" value="1"/>
</dbReference>
<dbReference type="AlphaFoldDB" id="A0A835M432"/>
<dbReference type="SUPFAM" id="SSF53756">
    <property type="entry name" value="UDP-Glycosyltransferase/glycogen phosphorylase"/>
    <property type="match status" value="1"/>
</dbReference>
<dbReference type="GO" id="GO:0080044">
    <property type="term" value="F:quercetin 7-O-glucosyltransferase activity"/>
    <property type="evidence" value="ECO:0007669"/>
    <property type="project" value="TreeGrafter"/>
</dbReference>
<name>A0A835M432_9MAGN</name>
<keyword evidence="3 4" id="KW-0808">Transferase</keyword>
<evidence type="ECO:0000256" key="3">
    <source>
        <dbReference type="ARBA" id="ARBA00022679"/>
    </source>
</evidence>
<accession>A0A835M432</accession>
<evidence type="ECO:0000256" key="2">
    <source>
        <dbReference type="ARBA" id="ARBA00022676"/>
    </source>
</evidence>
<proteinExistence type="inferred from homology"/>
<dbReference type="FunFam" id="3.40.50.2000:FF:000065">
    <property type="entry name" value="Glycosyltransferase"/>
    <property type="match status" value="1"/>
</dbReference>
<dbReference type="PANTHER" id="PTHR11926">
    <property type="entry name" value="GLUCOSYL/GLUCURONOSYL TRANSFERASES"/>
    <property type="match status" value="1"/>
</dbReference>
<dbReference type="EMBL" id="JADFTS010000002">
    <property type="protein sequence ID" value="KAF9618893.1"/>
    <property type="molecule type" value="Genomic_DNA"/>
</dbReference>